<dbReference type="Pfam" id="PF05016">
    <property type="entry name" value="ParE_toxin"/>
    <property type="match status" value="1"/>
</dbReference>
<protein>
    <submittedName>
        <fullName evidence="3">Plasmid stabilization protein</fullName>
    </submittedName>
</protein>
<dbReference type="Gene3D" id="3.30.2310.20">
    <property type="entry name" value="RelE-like"/>
    <property type="match status" value="1"/>
</dbReference>
<dbReference type="OrthoDB" id="121597at2"/>
<sequence length="99" mass="11183">MPRLIWSAPAVASVQRLYRFLAIIDPAAAQRAVAAIRVGVRILGAHPEVGRVVEEMDERFRDWPIDFGGSGYVVRYRFDGELVTILTVRHQREGSFKSD</sequence>
<comment type="similarity">
    <text evidence="1">Belongs to the RelE toxin family.</text>
</comment>
<evidence type="ECO:0000256" key="2">
    <source>
        <dbReference type="ARBA" id="ARBA00022649"/>
    </source>
</evidence>
<dbReference type="EMBL" id="PZKC01000007">
    <property type="protein sequence ID" value="PTD96304.1"/>
    <property type="molecule type" value="Genomic_DNA"/>
</dbReference>
<reference evidence="3 4" key="1">
    <citation type="submission" date="2018-03" db="EMBL/GenBank/DDBJ databases">
        <authorList>
            <person name="Keele B.F."/>
        </authorList>
    </citation>
    <scope>NUCLEOTIDE SEQUENCE [LARGE SCALE GENOMIC DNA]</scope>
    <source>
        <strain evidence="3 4">D20</strain>
    </source>
</reference>
<keyword evidence="4" id="KW-1185">Reference proteome</keyword>
<proteinExistence type="inferred from homology"/>
<comment type="caution">
    <text evidence="3">The sequence shown here is derived from an EMBL/GenBank/DDBJ whole genome shotgun (WGS) entry which is preliminary data.</text>
</comment>
<evidence type="ECO:0000313" key="3">
    <source>
        <dbReference type="EMBL" id="PTD96304.1"/>
    </source>
</evidence>
<dbReference type="AlphaFoldDB" id="A0A2T4IEV4"/>
<dbReference type="Proteomes" id="UP000241193">
    <property type="component" value="Unassembled WGS sequence"/>
</dbReference>
<reference evidence="3 4" key="2">
    <citation type="submission" date="2018-04" db="EMBL/GenBank/DDBJ databases">
        <title>Thauera lacus sp. nov., isolated from an saline lake in Inner Mongolia, China.</title>
        <authorList>
            <person name="Liang Q.-Y."/>
        </authorList>
    </citation>
    <scope>NUCLEOTIDE SEQUENCE [LARGE SCALE GENOMIC DNA]</scope>
    <source>
        <strain evidence="3 4">D20</strain>
    </source>
</reference>
<keyword evidence="2" id="KW-1277">Toxin-antitoxin system</keyword>
<dbReference type="InterPro" id="IPR007712">
    <property type="entry name" value="RelE/ParE_toxin"/>
</dbReference>
<dbReference type="RefSeq" id="WP_107493624.1">
    <property type="nucleotide sequence ID" value="NZ_PZKC01000007.1"/>
</dbReference>
<evidence type="ECO:0000256" key="1">
    <source>
        <dbReference type="ARBA" id="ARBA00006226"/>
    </source>
</evidence>
<dbReference type="PANTHER" id="PTHR33755:SF7">
    <property type="entry name" value="TOXIN MODULE OF TOXIN-ANTITOXIN SYSTEM RELE_STBE FAMILY"/>
    <property type="match status" value="1"/>
</dbReference>
<dbReference type="InterPro" id="IPR035093">
    <property type="entry name" value="RelE/ParE_toxin_dom_sf"/>
</dbReference>
<dbReference type="InterPro" id="IPR051803">
    <property type="entry name" value="TA_system_RelE-like_toxin"/>
</dbReference>
<dbReference type="PANTHER" id="PTHR33755">
    <property type="entry name" value="TOXIN PARE1-RELATED"/>
    <property type="match status" value="1"/>
</dbReference>
<name>A0A2T4IEV4_9RHOO</name>
<gene>
    <name evidence="3" type="ORF">C8261_10320</name>
</gene>
<accession>A0A2T4IEV4</accession>
<organism evidence="3 4">
    <name type="scientific">Pseudothauera lacus</name>
    <dbReference type="NCBI Taxonomy" id="2136175"/>
    <lineage>
        <taxon>Bacteria</taxon>
        <taxon>Pseudomonadati</taxon>
        <taxon>Pseudomonadota</taxon>
        <taxon>Betaproteobacteria</taxon>
        <taxon>Rhodocyclales</taxon>
        <taxon>Zoogloeaceae</taxon>
        <taxon>Pseudothauera</taxon>
    </lineage>
</organism>
<evidence type="ECO:0000313" key="4">
    <source>
        <dbReference type="Proteomes" id="UP000241193"/>
    </source>
</evidence>